<name>A0A3M7RBI1_BRAPC</name>
<organism evidence="1 2">
    <name type="scientific">Brachionus plicatilis</name>
    <name type="common">Marine rotifer</name>
    <name type="synonym">Brachionus muelleri</name>
    <dbReference type="NCBI Taxonomy" id="10195"/>
    <lineage>
        <taxon>Eukaryota</taxon>
        <taxon>Metazoa</taxon>
        <taxon>Spiralia</taxon>
        <taxon>Gnathifera</taxon>
        <taxon>Rotifera</taxon>
        <taxon>Eurotatoria</taxon>
        <taxon>Monogononta</taxon>
        <taxon>Pseudotrocha</taxon>
        <taxon>Ploima</taxon>
        <taxon>Brachionidae</taxon>
        <taxon>Brachionus</taxon>
    </lineage>
</organism>
<comment type="caution">
    <text evidence="1">The sequence shown here is derived from an EMBL/GenBank/DDBJ whole genome shotgun (WGS) entry which is preliminary data.</text>
</comment>
<dbReference type="AlphaFoldDB" id="A0A3M7RBI1"/>
<reference evidence="1 2" key="1">
    <citation type="journal article" date="2018" name="Sci. Rep.">
        <title>Genomic signatures of local adaptation to the degree of environmental predictability in rotifers.</title>
        <authorList>
            <person name="Franch-Gras L."/>
            <person name="Hahn C."/>
            <person name="Garcia-Roger E.M."/>
            <person name="Carmona M.J."/>
            <person name="Serra M."/>
            <person name="Gomez A."/>
        </authorList>
    </citation>
    <scope>NUCLEOTIDE SEQUENCE [LARGE SCALE GENOMIC DNA]</scope>
    <source>
        <strain evidence="1">HYR1</strain>
    </source>
</reference>
<proteinExistence type="predicted"/>
<dbReference type="EMBL" id="REGN01003763">
    <property type="protein sequence ID" value="RNA20890.1"/>
    <property type="molecule type" value="Genomic_DNA"/>
</dbReference>
<protein>
    <submittedName>
        <fullName evidence="1">Uncharacterized protein</fullName>
    </submittedName>
</protein>
<dbReference type="Proteomes" id="UP000276133">
    <property type="component" value="Unassembled WGS sequence"/>
</dbReference>
<gene>
    <name evidence="1" type="ORF">BpHYR1_025431</name>
</gene>
<evidence type="ECO:0000313" key="1">
    <source>
        <dbReference type="EMBL" id="RNA20890.1"/>
    </source>
</evidence>
<evidence type="ECO:0000313" key="2">
    <source>
        <dbReference type="Proteomes" id="UP000276133"/>
    </source>
</evidence>
<accession>A0A3M7RBI1</accession>
<keyword evidence="2" id="KW-1185">Reference proteome</keyword>
<sequence length="95" mass="10930">MTYIVNVLGTIKFKIIATGTEKNNQKQKILFIYNLKRKNIYIFMNIPKYFNINAYLQIGLMYCIYLIVDHSDSSTALNLGCRITDVVSIGECILI</sequence>